<keyword evidence="1" id="KW-1133">Transmembrane helix</keyword>
<dbReference type="OrthoDB" id="3052633at2759"/>
<dbReference type="AlphaFoldDB" id="A0A4S4MSJ3"/>
<comment type="caution">
    <text evidence="2">The sequence shown here is derived from an EMBL/GenBank/DDBJ whole genome shotgun (WGS) entry which is preliminary data.</text>
</comment>
<evidence type="ECO:0000256" key="1">
    <source>
        <dbReference type="SAM" id="Phobius"/>
    </source>
</evidence>
<evidence type="ECO:0000313" key="3">
    <source>
        <dbReference type="Proteomes" id="UP000308730"/>
    </source>
</evidence>
<dbReference type="Proteomes" id="UP000308730">
    <property type="component" value="Unassembled WGS sequence"/>
</dbReference>
<keyword evidence="1" id="KW-0472">Membrane</keyword>
<protein>
    <submittedName>
        <fullName evidence="2">Uncharacterized protein</fullName>
    </submittedName>
</protein>
<sequence length="145" mass="15988">MYFVSIFVIQVFAIVSAEVGSTFILFDVWTYFAQVFNVIFLTRFMLNLRGIYVAQSPDDDINTAPSFISDIHFATIIGNLGAPLDTPAFISNQDTNSDDSDTVEISSNPLIIGLSPKPPDHIELRNTDRIHDAETADRVGASSEV</sequence>
<proteinExistence type="predicted"/>
<gene>
    <name evidence="2" type="ORF">EUX98_g7864</name>
</gene>
<organism evidence="2 3">
    <name type="scientific">Antrodiella citrinella</name>
    <dbReference type="NCBI Taxonomy" id="2447956"/>
    <lineage>
        <taxon>Eukaryota</taxon>
        <taxon>Fungi</taxon>
        <taxon>Dikarya</taxon>
        <taxon>Basidiomycota</taxon>
        <taxon>Agaricomycotina</taxon>
        <taxon>Agaricomycetes</taxon>
        <taxon>Polyporales</taxon>
        <taxon>Steccherinaceae</taxon>
        <taxon>Antrodiella</taxon>
    </lineage>
</organism>
<feature type="transmembrane region" description="Helical" evidence="1">
    <location>
        <begin position="28"/>
        <end position="46"/>
    </location>
</feature>
<accession>A0A4S4MSJ3</accession>
<keyword evidence="3" id="KW-1185">Reference proteome</keyword>
<dbReference type="EMBL" id="SGPM01000365">
    <property type="protein sequence ID" value="THH26320.1"/>
    <property type="molecule type" value="Genomic_DNA"/>
</dbReference>
<reference evidence="2 3" key="1">
    <citation type="submission" date="2019-02" db="EMBL/GenBank/DDBJ databases">
        <title>Genome sequencing of the rare red list fungi Antrodiella citrinella (Flaviporus citrinellus).</title>
        <authorList>
            <person name="Buettner E."/>
            <person name="Kellner H."/>
        </authorList>
    </citation>
    <scope>NUCLEOTIDE SEQUENCE [LARGE SCALE GENOMIC DNA]</scope>
    <source>
        <strain evidence="2 3">DSM 108506</strain>
    </source>
</reference>
<keyword evidence="1" id="KW-0812">Transmembrane</keyword>
<name>A0A4S4MSJ3_9APHY</name>
<evidence type="ECO:0000313" key="2">
    <source>
        <dbReference type="EMBL" id="THH26320.1"/>
    </source>
</evidence>